<comment type="cofactor">
    <cofactor evidence="1">
        <name>pyridoxal 5'-phosphate</name>
        <dbReference type="ChEBI" id="CHEBI:597326"/>
    </cofactor>
</comment>
<evidence type="ECO:0000259" key="6">
    <source>
        <dbReference type="Pfam" id="PF01276"/>
    </source>
</evidence>
<dbReference type="InterPro" id="IPR015424">
    <property type="entry name" value="PyrdxlP-dep_Trfase"/>
</dbReference>
<dbReference type="SUPFAM" id="SSF55904">
    <property type="entry name" value="Ornithine decarboxylase C-terminal domain"/>
    <property type="match status" value="1"/>
</dbReference>
<evidence type="ECO:0000256" key="1">
    <source>
        <dbReference type="ARBA" id="ARBA00001933"/>
    </source>
</evidence>
<keyword evidence="8" id="KW-0808">Transferase</keyword>
<evidence type="ECO:0000259" key="7">
    <source>
        <dbReference type="Pfam" id="PF03711"/>
    </source>
</evidence>
<dbReference type="GO" id="GO:0008483">
    <property type="term" value="F:transaminase activity"/>
    <property type="evidence" value="ECO:0007669"/>
    <property type="project" value="UniProtKB-KW"/>
</dbReference>
<dbReference type="Pfam" id="PF01276">
    <property type="entry name" value="OKR_DC_1"/>
    <property type="match status" value="1"/>
</dbReference>
<gene>
    <name evidence="8" type="ORF">WMW72_34720</name>
</gene>
<dbReference type="InterPro" id="IPR052357">
    <property type="entry name" value="Orn_Lys_Arg_decarboxylase-I"/>
</dbReference>
<sequence length="503" mass="55235">MHRWSSRAPLFEAMLAYSQHTMGRFHVPGHKARAAAFGPGASFYENVLALDVTELPGLDDLHHPEEAIEEAQHMAAVCFGAEETWFLVNGSTVGNQAMIAAVCQPGDLLLVQRDVHKSVIHGLMLAGAQAVFIYPRTDTQSGLRIGVSAEDVQEALRRYPAAKGLIVTNPTYYGIGTDLKPLAKLLHDQDKLLLVDEAHGAHYGWHPRLPQSAMACGADAAVQSTHKMLTALTMSSMLHVQGPRINRTALRRILGMLQSSSPSYLLMASLDLGRQYLQEQGTQALDEGLAMLDSWNVRLAARPRWGSARPSNAEYRMDPFKSVLYDTEGVLDGYRLKAELERYGCYPEMADADRVVLAFSLASTLEDSERLIEALDRIEEQHPIPISTRRIESSRVANECAAAAGMPMKLWVSEPVPFGIGSIHDDDKSTIAIPLDECEGYTAAEMIVPYPPGIPVLYPGERITADTVADLRRLATAGAKFQGHNVTERGTVPVRLPHLENRD</sequence>
<dbReference type="EMBL" id="JBBPCC010000041">
    <property type="protein sequence ID" value="MEK8133045.1"/>
    <property type="molecule type" value="Genomic_DNA"/>
</dbReference>
<protein>
    <submittedName>
        <fullName evidence="8">Aminotransferase class I/II-fold pyridoxal phosphate-dependent enzyme</fullName>
    </submittedName>
</protein>
<accession>A0ABU9DVY9</accession>
<evidence type="ECO:0000256" key="4">
    <source>
        <dbReference type="ARBA" id="ARBA00022898"/>
    </source>
</evidence>
<dbReference type="SUPFAM" id="SSF53383">
    <property type="entry name" value="PLP-dependent transferases"/>
    <property type="match status" value="1"/>
</dbReference>
<dbReference type="InterPro" id="IPR036633">
    <property type="entry name" value="Prn/Lys/Arg_de-COase_C_sf"/>
</dbReference>
<keyword evidence="8" id="KW-0032">Aminotransferase</keyword>
<evidence type="ECO:0000313" key="9">
    <source>
        <dbReference type="Proteomes" id="UP001469365"/>
    </source>
</evidence>
<dbReference type="Gene3D" id="3.90.105.10">
    <property type="entry name" value="Molybdopterin biosynthesis moea protein, domain 2"/>
    <property type="match status" value="1"/>
</dbReference>
<name>A0ABU9DVY9_9BACL</name>
<dbReference type="Pfam" id="PF03711">
    <property type="entry name" value="OKR_DC_1_C"/>
    <property type="match status" value="1"/>
</dbReference>
<feature type="domain" description="Orn/Lys/Arg decarboxylase C-terminal" evidence="7">
    <location>
        <begin position="431"/>
        <end position="485"/>
    </location>
</feature>
<dbReference type="PANTHER" id="PTHR43277">
    <property type="entry name" value="ARGININE DECARBOXYLASE"/>
    <property type="match status" value="1"/>
</dbReference>
<keyword evidence="4" id="KW-0663">Pyridoxal phosphate</keyword>
<dbReference type="InterPro" id="IPR015421">
    <property type="entry name" value="PyrdxlP-dep_Trfase_major"/>
</dbReference>
<dbReference type="CDD" id="cd00615">
    <property type="entry name" value="Orn_deC_like"/>
    <property type="match status" value="1"/>
</dbReference>
<dbReference type="Gene3D" id="3.40.640.10">
    <property type="entry name" value="Type I PLP-dependent aspartate aminotransferase-like (Major domain)"/>
    <property type="match status" value="1"/>
</dbReference>
<dbReference type="RefSeq" id="WP_341420166.1">
    <property type="nucleotide sequence ID" value="NZ_JBBPCC010000041.1"/>
</dbReference>
<evidence type="ECO:0000256" key="2">
    <source>
        <dbReference type="ARBA" id="ARBA00010671"/>
    </source>
</evidence>
<comment type="similarity">
    <text evidence="2">Belongs to the Orn/Lys/Arg decarboxylase class-I family.</text>
</comment>
<evidence type="ECO:0000313" key="8">
    <source>
        <dbReference type="EMBL" id="MEK8133045.1"/>
    </source>
</evidence>
<proteinExistence type="inferred from homology"/>
<comment type="caution">
    <text evidence="8">The sequence shown here is derived from an EMBL/GenBank/DDBJ whole genome shotgun (WGS) entry which is preliminary data.</text>
</comment>
<reference evidence="8 9" key="1">
    <citation type="submission" date="2024-04" db="EMBL/GenBank/DDBJ databases">
        <title>draft genome sequnece of Paenibacillus filicis.</title>
        <authorList>
            <person name="Kim D.-U."/>
        </authorList>
    </citation>
    <scope>NUCLEOTIDE SEQUENCE [LARGE SCALE GENOMIC DNA]</scope>
    <source>
        <strain evidence="8 9">KACC14197</strain>
    </source>
</reference>
<keyword evidence="9" id="KW-1185">Reference proteome</keyword>
<keyword evidence="3" id="KW-0210">Decarboxylase</keyword>
<evidence type="ECO:0000256" key="3">
    <source>
        <dbReference type="ARBA" id="ARBA00022793"/>
    </source>
</evidence>
<dbReference type="InterPro" id="IPR000310">
    <property type="entry name" value="Orn/Lys/Arg_deCO2ase_major_dom"/>
</dbReference>
<feature type="domain" description="Orn/Lys/Arg decarboxylases family 1 pyridoxal-P attachment site" evidence="6">
    <location>
        <begin position="9"/>
        <end position="287"/>
    </location>
</feature>
<dbReference type="Proteomes" id="UP001469365">
    <property type="component" value="Unassembled WGS sequence"/>
</dbReference>
<evidence type="ECO:0000256" key="5">
    <source>
        <dbReference type="ARBA" id="ARBA00023239"/>
    </source>
</evidence>
<organism evidence="8 9">
    <name type="scientific">Paenibacillus filicis</name>
    <dbReference type="NCBI Taxonomy" id="669464"/>
    <lineage>
        <taxon>Bacteria</taxon>
        <taxon>Bacillati</taxon>
        <taxon>Bacillota</taxon>
        <taxon>Bacilli</taxon>
        <taxon>Bacillales</taxon>
        <taxon>Paenibacillaceae</taxon>
        <taxon>Paenibacillus</taxon>
    </lineage>
</organism>
<dbReference type="InterPro" id="IPR008286">
    <property type="entry name" value="Prn/Lys/Arg_de-COase_C"/>
</dbReference>
<keyword evidence="5" id="KW-0456">Lyase</keyword>
<dbReference type="PANTHER" id="PTHR43277:SF3">
    <property type="entry name" value="DECARBOXYLASE, PUTATIVE-RELATED"/>
    <property type="match status" value="1"/>
</dbReference>